<evidence type="ECO:0000256" key="4">
    <source>
        <dbReference type="ARBA" id="ARBA00023027"/>
    </source>
</evidence>
<dbReference type="InterPro" id="IPR013840">
    <property type="entry name" value="DNAligase_N"/>
</dbReference>
<dbReference type="Gene3D" id="3.40.50.10190">
    <property type="entry name" value="BRCT domain"/>
    <property type="match status" value="1"/>
</dbReference>
<evidence type="ECO:0000313" key="7">
    <source>
        <dbReference type="EMBL" id="CAG27216.1"/>
    </source>
</evidence>
<evidence type="ECO:0000256" key="5">
    <source>
        <dbReference type="ARBA" id="ARBA00034005"/>
    </source>
</evidence>
<dbReference type="PIRSF" id="PIRSF001604">
    <property type="entry name" value="LigA"/>
    <property type="match status" value="1"/>
</dbReference>
<evidence type="ECO:0000256" key="2">
    <source>
        <dbReference type="ARBA" id="ARBA00022598"/>
    </source>
</evidence>
<reference evidence="7 8" key="2">
    <citation type="journal article" date="2003" name="Res. Microbiol.">
        <title>Myoviridae bacteriophages of Pseudomonas aeruginosa: a long and complex evolutionary pathway.</title>
        <authorList>
            <person name="Krylov V.N."/>
            <person name="Pleteneva E.A."/>
            <person name="Bourkalsteva M.V."/>
            <person name="Shaburova O.V."/>
            <person name="Volckaert G."/>
            <person name="Sykilinda N.N."/>
            <person name="Kurochkina L.P."/>
            <person name="Mesyanzhinov V.V."/>
        </authorList>
    </citation>
    <scope>NUCLEOTIDE SEQUENCE [LARGE SCALE GENOMIC DNA]</scope>
</reference>
<accession>Q2Z0V9</accession>
<keyword evidence="2 7" id="KW-0436">Ligase</keyword>
<protein>
    <recommendedName>
        <fullName evidence="1">DNA ligase (NAD(+))</fullName>
        <ecNumber evidence="1">6.5.1.2</ecNumber>
    </recommendedName>
</protein>
<evidence type="ECO:0000256" key="3">
    <source>
        <dbReference type="ARBA" id="ARBA00022705"/>
    </source>
</evidence>
<evidence type="ECO:0000313" key="8">
    <source>
        <dbReference type="Proteomes" id="UP000001239"/>
    </source>
</evidence>
<dbReference type="GO" id="GO:0006260">
    <property type="term" value="P:DNA replication"/>
    <property type="evidence" value="ECO:0007669"/>
    <property type="project" value="UniProtKB-KW"/>
</dbReference>
<dbReference type="GO" id="GO:0006281">
    <property type="term" value="P:DNA repair"/>
    <property type="evidence" value="ECO:0007669"/>
    <property type="project" value="InterPro"/>
</dbReference>
<dbReference type="SMART" id="SM00532">
    <property type="entry name" value="LIGANc"/>
    <property type="match status" value="1"/>
</dbReference>
<dbReference type="Pfam" id="PF22745">
    <property type="entry name" value="Nlig-Ia"/>
    <property type="match status" value="1"/>
</dbReference>
<dbReference type="SUPFAM" id="SSF47781">
    <property type="entry name" value="RuvA domain 2-like"/>
    <property type="match status" value="1"/>
</dbReference>
<organism evidence="7 8">
    <name type="scientific">Pseudomonas phage EL</name>
    <dbReference type="NCBI Taxonomy" id="273133"/>
    <lineage>
        <taxon>Viruses</taxon>
        <taxon>Duplodnaviria</taxon>
        <taxon>Heunggongvirae</taxon>
        <taxon>Uroviricota</taxon>
        <taxon>Caudoviricetes</taxon>
        <taxon>Chimalliviridae</taxon>
        <taxon>Elvirus</taxon>
        <taxon>Elvirus EL</taxon>
    </lineage>
</organism>
<dbReference type="Proteomes" id="UP000001239">
    <property type="component" value="Segment"/>
</dbReference>
<proteinExistence type="predicted"/>
<dbReference type="SUPFAM" id="SSF50249">
    <property type="entry name" value="Nucleic acid-binding proteins"/>
    <property type="match status" value="1"/>
</dbReference>
<comment type="catalytic activity">
    <reaction evidence="5">
        <text>NAD(+) + (deoxyribonucleotide)n-3'-hydroxyl + 5'-phospho-(deoxyribonucleotide)m = (deoxyribonucleotide)n+m + AMP + beta-nicotinamide D-nucleotide.</text>
        <dbReference type="EC" id="6.5.1.2"/>
    </reaction>
</comment>
<dbReference type="SUPFAM" id="SSF52113">
    <property type="entry name" value="BRCT domain"/>
    <property type="match status" value="1"/>
</dbReference>
<reference evidence="7 8" key="3">
    <citation type="journal article" date="2004" name="Bioinformatics">
        <title>PHIRE, a deterministic approach to reveal regulatory elements in bacteriophage genomes.</title>
        <authorList>
            <person name="Lavigne R."/>
            <person name="Sun W.D."/>
            <person name="Volckaert G."/>
        </authorList>
    </citation>
    <scope>NUCLEOTIDE SEQUENCE [LARGE SCALE GENOMIC DNA]</scope>
</reference>
<dbReference type="Gene3D" id="3.30.470.30">
    <property type="entry name" value="DNA ligase/mRNA capping enzyme"/>
    <property type="match status" value="1"/>
</dbReference>
<evidence type="ECO:0000256" key="1">
    <source>
        <dbReference type="ARBA" id="ARBA00012722"/>
    </source>
</evidence>
<dbReference type="InterPro" id="IPR004150">
    <property type="entry name" value="NAD_DNA_ligase_OB"/>
</dbReference>
<dbReference type="Gene3D" id="1.10.287.610">
    <property type="entry name" value="Helix hairpin bin"/>
    <property type="match status" value="1"/>
</dbReference>
<keyword evidence="3" id="KW-0235">DNA replication</keyword>
<dbReference type="EMBL" id="AJ697969">
    <property type="protein sequence ID" value="CAG27216.1"/>
    <property type="molecule type" value="Genomic_DNA"/>
</dbReference>
<keyword evidence="8" id="KW-1185">Reference proteome</keyword>
<dbReference type="InterPro" id="IPR012340">
    <property type="entry name" value="NA-bd_OB-fold"/>
</dbReference>
<reference evidence="7 8" key="4">
    <citation type="journal article" date="2005" name="J. Mol. Biol.">
        <title>Genome comparison of Pseudomonas aeruginosa large phages.</title>
        <authorList>
            <person name="Hertveldt K."/>
            <person name="Lavigne R."/>
            <person name="Pleteneva E."/>
            <person name="Sernova N."/>
            <person name="Kurochkina L."/>
            <person name="Korchevskii R."/>
            <person name="Robben J."/>
            <person name="Mesyanzhinov V."/>
            <person name="Krylov V.N."/>
            <person name="Volckaert G."/>
        </authorList>
    </citation>
    <scope>NUCLEOTIDE SEQUENCE</scope>
</reference>
<dbReference type="GeneID" id="5176801"/>
<keyword evidence="4" id="KW-0520">NAD</keyword>
<sequence>MGKHSPVERIKYLHEQLTYHAHLYFVENRNEISDEAYDVLEQELNELYDRYPEIAAKFDFYNRPVPIHEPSGETIQPVRFEEPMLSLKKALSVEEADTFLLKFPDGTNFFYEEKLDGLALELVYEQGQLVSMSTRGSGLVGEDVTHSIVLFDEATLPRTLRTLPDRHKPQGDRLVIRGEGYISLERFDSLNETGGKRSNPRNAVSGWVRSLPQNQREDIRGTLYFAAYYASDRLGTKAYSELRQVLLGLGFGVPESRDWIAVSENRRGNIRPVDGIVIKVDKFKEQDASGNGSKFPHWAIAYKFPAEEALAQVEGCIWNTSRFGRVVPVVQYTPVTIQGVICQSASLDNYGSFMDLGLSIGDRIVITRNNDVIPRLNRVEECGEGDLLEAPTSCPSCDSLLEVVVGRDSSELVCNNVAECPAQIVMRCVTTFDKFGLDVDGLGPVKVSELVEKGWVKQPADILTLPEGIKDQCLTPTTRRGLERVLQEPVPLHRFLKALGIPDIGITLAKRLANAIPEGKIEESLTNPKFLQSVRGVSVGIAYRVVNAFDSPVFKDNFHALKGLLTLQYTGTQDDCIKVCITGNIGPSRGELCNLFAKEGIELSDRLTQDCAFVIVGDRPGKSKLLIATESGIPMLIAKDYSSIGSLIQFIKGHRE</sequence>
<dbReference type="InterPro" id="IPR013839">
    <property type="entry name" value="DNAligase_adenylation"/>
</dbReference>
<dbReference type="GO" id="GO:0003911">
    <property type="term" value="F:DNA ligase (NAD+) activity"/>
    <property type="evidence" value="ECO:0007669"/>
    <property type="project" value="UniProtKB-EC"/>
</dbReference>
<evidence type="ECO:0000259" key="6">
    <source>
        <dbReference type="SMART" id="SM00532"/>
    </source>
</evidence>
<dbReference type="InterPro" id="IPR036420">
    <property type="entry name" value="BRCT_dom_sf"/>
</dbReference>
<feature type="domain" description="NAD-dependent DNA ligase N-terminal" evidence="6">
    <location>
        <begin position="5"/>
        <end position="436"/>
    </location>
</feature>
<name>Q2Z0V9_9CAUD</name>
<dbReference type="Pfam" id="PF01653">
    <property type="entry name" value="DNA_ligase_aden"/>
    <property type="match status" value="1"/>
</dbReference>
<dbReference type="Gene3D" id="1.10.150.20">
    <property type="entry name" value="5' to 3' exonuclease, C-terminal subdomain"/>
    <property type="match status" value="1"/>
</dbReference>
<reference evidence="7 8" key="1">
    <citation type="journal article" date="2002" name="Genetika">
        <title>Phenogenetic characterization of a group of giant Phi KZ-like bacteriophages of Pseudomonas aeruginosa].</title>
        <authorList>
            <person name="Burkal'tseva M.V."/>
            <person name="Krylov V.N."/>
            <person name="Pleteneva E.A."/>
            <person name="Shaburova O.V."/>
            <person name="Krylov S.V."/>
            <person name="Volckaert G."/>
            <person name="Sykilinda N.N."/>
            <person name="Kurochkina L.P."/>
            <person name="Mesyanzhinov V.V."/>
        </authorList>
    </citation>
    <scope>NUCLEOTIDE SEQUENCE [LARGE SCALE GENOMIC DNA]</scope>
</reference>
<dbReference type="SUPFAM" id="SSF56091">
    <property type="entry name" value="DNA ligase/mRNA capping enzyme, catalytic domain"/>
    <property type="match status" value="1"/>
</dbReference>
<dbReference type="Pfam" id="PF03120">
    <property type="entry name" value="OB_DNA_ligase"/>
    <property type="match status" value="1"/>
</dbReference>
<dbReference type="Gene3D" id="2.40.50.140">
    <property type="entry name" value="Nucleic acid-binding proteins"/>
    <property type="match status" value="1"/>
</dbReference>
<dbReference type="InterPro" id="IPR001679">
    <property type="entry name" value="DNA_ligase"/>
</dbReference>
<dbReference type="KEGG" id="vg:5176801"/>
<dbReference type="OrthoDB" id="10441at10239"/>
<dbReference type="InterPro" id="IPR010994">
    <property type="entry name" value="RuvA_2-like"/>
</dbReference>
<dbReference type="RefSeq" id="YP_418155.1">
    <property type="nucleotide sequence ID" value="NC_007623.1"/>
</dbReference>
<dbReference type="CDD" id="cd00027">
    <property type="entry name" value="BRCT"/>
    <property type="match status" value="1"/>
</dbReference>
<dbReference type="EC" id="6.5.1.2" evidence="1"/>